<evidence type="ECO:0000313" key="4">
    <source>
        <dbReference type="Proteomes" id="UP000215450"/>
    </source>
</evidence>
<dbReference type="AlphaFoldDB" id="A0A238HJR1"/>
<gene>
    <name evidence="2" type="ORF">KEBURONENSIS_02151</name>
    <name evidence="3" type="ORF">KEBURONENSIS_02162</name>
</gene>
<protein>
    <submittedName>
        <fullName evidence="2">Uncharacterized protein</fullName>
    </submittedName>
</protein>
<evidence type="ECO:0000313" key="2">
    <source>
        <dbReference type="EMBL" id="SMQ13744.1"/>
    </source>
</evidence>
<feature type="transmembrane region" description="Helical" evidence="1">
    <location>
        <begin position="6"/>
        <end position="26"/>
    </location>
</feature>
<dbReference type="Proteomes" id="UP000215450">
    <property type="component" value="Unassembled WGS sequence"/>
</dbReference>
<keyword evidence="4" id="KW-1185">Reference proteome</keyword>
<keyword evidence="1" id="KW-1133">Transmembrane helix</keyword>
<name>A0A238HJR1_9NEIS</name>
<sequence length="52" mass="6425">MVRFFVEIKFYSFAIFYLINYGYSFFLNEMSTRPNFNNPNFISRSQKEKNYT</sequence>
<evidence type="ECO:0000256" key="1">
    <source>
        <dbReference type="SAM" id="Phobius"/>
    </source>
</evidence>
<dbReference type="EMBL" id="FXUV01000102">
    <property type="protein sequence ID" value="SMQ13744.1"/>
    <property type="molecule type" value="Genomic_DNA"/>
</dbReference>
<keyword evidence="1" id="KW-0812">Transmembrane</keyword>
<proteinExistence type="predicted"/>
<evidence type="ECO:0000313" key="3">
    <source>
        <dbReference type="EMBL" id="SNB85604.1"/>
    </source>
</evidence>
<keyword evidence="1" id="KW-0472">Membrane</keyword>
<dbReference type="EMBL" id="FXUV02000106">
    <property type="protein sequence ID" value="SNB85604.1"/>
    <property type="molecule type" value="Genomic_DNA"/>
</dbReference>
<reference evidence="2" key="1">
    <citation type="submission" date="2017-05" db="EMBL/GenBank/DDBJ databases">
        <authorList>
            <person name="Song R."/>
            <person name="Chenine A.L."/>
            <person name="Ruprecht R.M."/>
        </authorList>
    </citation>
    <scope>NUCLEOTIDE SEQUENCE</scope>
    <source>
        <strain evidence="2">Kingella_eburonensis</strain>
    </source>
</reference>
<reference evidence="3 4" key="2">
    <citation type="submission" date="2017-06" db="EMBL/GenBank/DDBJ databases">
        <authorList>
            <person name="Kim H.J."/>
            <person name="Triplett B.A."/>
        </authorList>
    </citation>
    <scope>NUCLEOTIDE SEQUENCE [LARGE SCALE GENOMIC DNA]</scope>
    <source>
        <strain evidence="3">Kingella_eburonensis</strain>
    </source>
</reference>
<accession>A0A238HJR1</accession>
<organism evidence="2">
    <name type="scientific">Kingella negevensis</name>
    <dbReference type="NCBI Taxonomy" id="1522312"/>
    <lineage>
        <taxon>Bacteria</taxon>
        <taxon>Pseudomonadati</taxon>
        <taxon>Pseudomonadota</taxon>
        <taxon>Betaproteobacteria</taxon>
        <taxon>Neisseriales</taxon>
        <taxon>Neisseriaceae</taxon>
        <taxon>Kingella</taxon>
    </lineage>
</organism>